<protein>
    <submittedName>
        <fullName evidence="2">Uncharacterized protein</fullName>
    </submittedName>
</protein>
<evidence type="ECO:0000256" key="1">
    <source>
        <dbReference type="SAM" id="MobiDB-lite"/>
    </source>
</evidence>
<gene>
    <name evidence="2" type="ORF">Fot_12472</name>
</gene>
<dbReference type="Proteomes" id="UP001604277">
    <property type="component" value="Unassembled WGS sequence"/>
</dbReference>
<reference evidence="3" key="1">
    <citation type="submission" date="2024-07" db="EMBL/GenBank/DDBJ databases">
        <title>Two chromosome-level genome assemblies of Korean endemic species Abeliophyllum distichum and Forsythia ovata (Oleaceae).</title>
        <authorList>
            <person name="Jang H."/>
        </authorList>
    </citation>
    <scope>NUCLEOTIDE SEQUENCE [LARGE SCALE GENOMIC DNA]</scope>
</reference>
<dbReference type="AlphaFoldDB" id="A0ABD1WMS3"/>
<feature type="compositionally biased region" description="Basic and acidic residues" evidence="1">
    <location>
        <begin position="121"/>
        <end position="140"/>
    </location>
</feature>
<dbReference type="EMBL" id="JBFOLJ010000003">
    <property type="protein sequence ID" value="KAL2550942.1"/>
    <property type="molecule type" value="Genomic_DNA"/>
</dbReference>
<evidence type="ECO:0000313" key="3">
    <source>
        <dbReference type="Proteomes" id="UP001604277"/>
    </source>
</evidence>
<name>A0ABD1WMS3_9LAMI</name>
<feature type="region of interest" description="Disordered" evidence="1">
    <location>
        <begin position="118"/>
        <end position="141"/>
    </location>
</feature>
<keyword evidence="3" id="KW-1185">Reference proteome</keyword>
<proteinExistence type="predicted"/>
<sequence length="176" mass="19866">MTNIPLFSKPPYEIESVPDLVVSQTTTRNKSLELKQVTGSKLWRQVGESFHPPKLFWSMKGIRDQVASLNSQLLPSLKLLLLTMREIGFTMIIGNALLDMYAKCCCLAMKMSARLQQPKTTHSDFGGKEKRKKTATEKKSYYQTHPSRRGVVATGKAEHLSDIHASHFLFSYGYGI</sequence>
<evidence type="ECO:0000313" key="2">
    <source>
        <dbReference type="EMBL" id="KAL2550942.1"/>
    </source>
</evidence>
<accession>A0ABD1WMS3</accession>
<organism evidence="2 3">
    <name type="scientific">Forsythia ovata</name>
    <dbReference type="NCBI Taxonomy" id="205694"/>
    <lineage>
        <taxon>Eukaryota</taxon>
        <taxon>Viridiplantae</taxon>
        <taxon>Streptophyta</taxon>
        <taxon>Embryophyta</taxon>
        <taxon>Tracheophyta</taxon>
        <taxon>Spermatophyta</taxon>
        <taxon>Magnoliopsida</taxon>
        <taxon>eudicotyledons</taxon>
        <taxon>Gunneridae</taxon>
        <taxon>Pentapetalae</taxon>
        <taxon>asterids</taxon>
        <taxon>lamiids</taxon>
        <taxon>Lamiales</taxon>
        <taxon>Oleaceae</taxon>
        <taxon>Forsythieae</taxon>
        <taxon>Forsythia</taxon>
    </lineage>
</organism>
<comment type="caution">
    <text evidence="2">The sequence shown here is derived from an EMBL/GenBank/DDBJ whole genome shotgun (WGS) entry which is preliminary data.</text>
</comment>